<feature type="compositionally biased region" description="Basic and acidic residues" evidence="9">
    <location>
        <begin position="1035"/>
        <end position="1051"/>
    </location>
</feature>
<feature type="compositionally biased region" description="Basic and acidic residues" evidence="9">
    <location>
        <begin position="538"/>
        <end position="550"/>
    </location>
</feature>
<evidence type="ECO:0000256" key="6">
    <source>
        <dbReference type="ARBA" id="ARBA00023295"/>
    </source>
</evidence>
<feature type="compositionally biased region" description="Basic residues" evidence="9">
    <location>
        <begin position="1072"/>
        <end position="1084"/>
    </location>
</feature>
<comment type="caution">
    <text evidence="11">The sequence shown here is derived from an EMBL/GenBank/DDBJ whole genome shotgun (WGS) entry which is preliminary data.</text>
</comment>
<feature type="compositionally biased region" description="Polar residues" evidence="9">
    <location>
        <begin position="781"/>
        <end position="792"/>
    </location>
</feature>
<feature type="compositionally biased region" description="Basic and acidic residues" evidence="9">
    <location>
        <begin position="362"/>
        <end position="376"/>
    </location>
</feature>
<dbReference type="EC" id="3.2.1.39" evidence="3"/>
<feature type="compositionally biased region" description="Acidic residues" evidence="9">
    <location>
        <begin position="1025"/>
        <end position="1034"/>
    </location>
</feature>
<feature type="compositionally biased region" description="Basic and acidic residues" evidence="9">
    <location>
        <begin position="988"/>
        <end position="1003"/>
    </location>
</feature>
<evidence type="ECO:0000256" key="3">
    <source>
        <dbReference type="ARBA" id="ARBA00012780"/>
    </source>
</evidence>
<feature type="compositionally biased region" description="Acidic residues" evidence="9">
    <location>
        <begin position="812"/>
        <end position="823"/>
    </location>
</feature>
<feature type="region of interest" description="Disordered" evidence="9">
    <location>
        <begin position="343"/>
        <end position="418"/>
    </location>
</feature>
<name>A0A812K6J1_9DINO</name>
<comment type="catalytic activity">
    <reaction evidence="1">
        <text>Hydrolysis of (1-&gt;3)-beta-D-glucosidic linkages in (1-&gt;3)-beta-D-glucans.</text>
        <dbReference type="EC" id="3.2.1.39"/>
    </reaction>
</comment>
<feature type="compositionally biased region" description="Basic and acidic residues" evidence="9">
    <location>
        <begin position="929"/>
        <end position="971"/>
    </location>
</feature>
<evidence type="ECO:0000256" key="9">
    <source>
        <dbReference type="SAM" id="MobiDB-lite"/>
    </source>
</evidence>
<keyword evidence="7" id="KW-0961">Cell wall biogenesis/degradation</keyword>
<keyword evidence="12" id="KW-1185">Reference proteome</keyword>
<evidence type="ECO:0000256" key="5">
    <source>
        <dbReference type="ARBA" id="ARBA00023277"/>
    </source>
</evidence>
<dbReference type="Pfam" id="PF17652">
    <property type="entry name" value="Glyco_hydro81C"/>
    <property type="match status" value="1"/>
</dbReference>
<feature type="compositionally biased region" description="Acidic residues" evidence="9">
    <location>
        <begin position="401"/>
        <end position="418"/>
    </location>
</feature>
<evidence type="ECO:0000256" key="4">
    <source>
        <dbReference type="ARBA" id="ARBA00022801"/>
    </source>
</evidence>
<feature type="compositionally biased region" description="Basic and acidic residues" evidence="9">
    <location>
        <begin position="833"/>
        <end position="870"/>
    </location>
</feature>
<dbReference type="SUPFAM" id="SSF56219">
    <property type="entry name" value="DNase I-like"/>
    <property type="match status" value="1"/>
</dbReference>
<dbReference type="InterPro" id="IPR036691">
    <property type="entry name" value="Endo/exonu/phosph_ase_sf"/>
</dbReference>
<dbReference type="InterPro" id="IPR040720">
    <property type="entry name" value="GH81_C"/>
</dbReference>
<keyword evidence="8" id="KW-0624">Polysaccharide degradation</keyword>
<dbReference type="GO" id="GO:0000272">
    <property type="term" value="P:polysaccharide catabolic process"/>
    <property type="evidence" value="ECO:0007669"/>
    <property type="project" value="UniProtKB-KW"/>
</dbReference>
<keyword evidence="6" id="KW-0326">Glycosidase</keyword>
<dbReference type="GO" id="GO:0042973">
    <property type="term" value="F:glucan endo-1,3-beta-D-glucosidase activity"/>
    <property type="evidence" value="ECO:0007669"/>
    <property type="project" value="UniProtKB-EC"/>
</dbReference>
<sequence>MDESLLEFAMLQEVPQLGGPRPPPFLQPAAKRARAVDKPTKKEIPDLPTPHIFAKQYDTHTLVQAWHDCEWRSTAVVMKNVTETGRRNKLISYGGTVSMTWAKWKHGDLGELGVVSVHLPHWTDQRQADKLISLWDESMTRGNLHQLHRLVLGGDLNETLTMGEGPTFYSHTARGELLCTWLAKWNLYPLEDDWNVPTHFPYSDMAPRRLDYIFGAWRGEWQGGPVSESRHRVRSDHDAVEVTVTYRARTTTSTPTTARQRTRIHQKDADDILDQHPPPQPEQGALVKAVAEIATLITQPVTKFPGFTESDHLKKLRAAAKRQRGDGARTLWKEAKLRHVMNRKDAAAHADTPAAAQVEQNEGPRTEKERQDRGEPAQEQTRTQQVEDAHAQQQSPAEAVEAAEEAEQQPEQEEEDPDDIIDNFLDHIDLMQRDHRPPQQQQGATEDQEMDQLREDEQEETRRREMLEEEIRRWELEEEEEQRLAEIQYDEYLEGRHEETAEQARTQHAADLLPNGTIPTDEDPDSEPGRGCHPADVIAHHAGDPEERPQGGDLYDFVHLALTRWRRLSDTASTAVALDTDGIRELANTIHAWRGPHLVDNDSNTTEAATSHEHLLNLVGQILSRKTEHEDQVTVLTQDTLETLETILEAYHQKRKWGTTFRKQNNARSTRRTGPPRDKANRASASTDPYHHEHLDYKTWTTRTRTIYPEGTATEPPTRTPAVDKGPNVVTVVSAIVENEPEEEEEGDPRLRDQEASEERERSEAESSGSSRPTDRWEATPSPTRTAGTRSWSIWGPPPQSRQPLQPVQEQEREDGEEDEEQEAHESAGQQSAERRRPNHTENEQHHVEPPHSTKADAGEEEYDQHHDEPADSPTDEPEEEYDQRHDEPADSPTDEPEEDLESSRRETRKQRSTRHKPETTTTPDDREEEKVAGEKPRRGPHYNDHEQHHDELTDSTKADAEKEHDHEKLAYDQTDGDQHGPGTATNRDNREGGNTDQEERLGATRRGPHYSEHEQHHDALADSTEADVEEEHDHEELAHDQTDGDQHEPETATNLDDTVGGNADQEEPQRRGQKRKPPQRRRGDHQLREEESKPHLPDNHKTETTMANGEKNHKRVGDTYFSGKLTARMAGLLGAFLSAGPQGLRLVSIALEMGKSDEAASGVPMLDDLQTTLEAWLKKSRAPERGGSTPFIYDRSWGGLVSCGCTYDDCWNSCAPRCTNNASNPSTCPALHNVGYNFGNGYYNDHHFHYGYWIYCTVLAKFRPEWEKKWREPVMALIRDYANPSSADKMFPVVRHKDVSWGLPLRDLLECQQQPGQQLPVESCCSAKERPLQITPGSEAHTLRIVDKSRDSS</sequence>
<dbReference type="InterPro" id="IPR005200">
    <property type="entry name" value="Endo-beta-glucanase"/>
</dbReference>
<dbReference type="PROSITE" id="PS52008">
    <property type="entry name" value="GH81"/>
    <property type="match status" value="1"/>
</dbReference>
<evidence type="ECO:0000256" key="2">
    <source>
        <dbReference type="ARBA" id="ARBA00010730"/>
    </source>
</evidence>
<dbReference type="Gene3D" id="3.60.10.10">
    <property type="entry name" value="Endonuclease/exonuclease/phosphatase"/>
    <property type="match status" value="1"/>
</dbReference>
<feature type="region of interest" description="Disordered" evidence="9">
    <location>
        <begin position="737"/>
        <end position="1116"/>
    </location>
</feature>
<organism evidence="11 12">
    <name type="scientific">Symbiodinium natans</name>
    <dbReference type="NCBI Taxonomy" id="878477"/>
    <lineage>
        <taxon>Eukaryota</taxon>
        <taxon>Sar</taxon>
        <taxon>Alveolata</taxon>
        <taxon>Dinophyceae</taxon>
        <taxon>Suessiales</taxon>
        <taxon>Symbiodiniaceae</taxon>
        <taxon>Symbiodinium</taxon>
    </lineage>
</organism>
<feature type="compositionally biased region" description="Basic and acidic residues" evidence="9">
    <location>
        <begin position="1085"/>
        <end position="1104"/>
    </location>
</feature>
<evidence type="ECO:0000256" key="1">
    <source>
        <dbReference type="ARBA" id="ARBA00000382"/>
    </source>
</evidence>
<dbReference type="PANTHER" id="PTHR31983:SF0">
    <property type="entry name" value="GLUCAN ENDO-1,3-BETA-D-GLUCOSIDASE 2"/>
    <property type="match status" value="1"/>
</dbReference>
<feature type="compositionally biased region" description="Low complexity" evidence="9">
    <location>
        <begin position="391"/>
        <end position="400"/>
    </location>
</feature>
<evidence type="ECO:0000313" key="12">
    <source>
        <dbReference type="Proteomes" id="UP000604046"/>
    </source>
</evidence>
<proteinExistence type="inferred from homology"/>
<feature type="compositionally biased region" description="Basic and acidic residues" evidence="9">
    <location>
        <begin position="451"/>
        <end position="464"/>
    </location>
</feature>
<accession>A0A812K6J1</accession>
<keyword evidence="4" id="KW-0378">Hydrolase</keyword>
<dbReference type="OrthoDB" id="438185at2759"/>
<evidence type="ECO:0000256" key="7">
    <source>
        <dbReference type="ARBA" id="ARBA00023316"/>
    </source>
</evidence>
<reference evidence="11" key="1">
    <citation type="submission" date="2021-02" db="EMBL/GenBank/DDBJ databases">
        <authorList>
            <person name="Dougan E. K."/>
            <person name="Rhodes N."/>
            <person name="Thang M."/>
            <person name="Chan C."/>
        </authorList>
    </citation>
    <scope>NUCLEOTIDE SEQUENCE</scope>
</reference>
<protein>
    <recommendedName>
        <fullName evidence="3">glucan endo-1,3-beta-D-glucosidase</fullName>
        <ecNumber evidence="3">3.2.1.39</ecNumber>
    </recommendedName>
</protein>
<feature type="region of interest" description="Disordered" evidence="9">
    <location>
        <begin position="435"/>
        <end position="464"/>
    </location>
</feature>
<dbReference type="Proteomes" id="UP000604046">
    <property type="component" value="Unassembled WGS sequence"/>
</dbReference>
<gene>
    <name evidence="11" type="ORF">SNAT2548_LOCUS7779</name>
</gene>
<feature type="compositionally biased region" description="Basic and acidic residues" evidence="9">
    <location>
        <begin position="748"/>
        <end position="765"/>
    </location>
</feature>
<feature type="region of interest" description="Disordered" evidence="9">
    <location>
        <begin position="498"/>
        <end position="550"/>
    </location>
</feature>
<dbReference type="PANTHER" id="PTHR31983">
    <property type="entry name" value="ENDO-1,3(4)-BETA-GLUCANASE 1"/>
    <property type="match status" value="1"/>
</dbReference>
<evidence type="ECO:0000256" key="8">
    <source>
        <dbReference type="ARBA" id="ARBA00023326"/>
    </source>
</evidence>
<dbReference type="GO" id="GO:0052861">
    <property type="term" value="F:endo-1,3(4)-beta-glucanase activity"/>
    <property type="evidence" value="ECO:0007669"/>
    <property type="project" value="InterPro"/>
</dbReference>
<feature type="domain" description="Glycosyl hydrolase family 81 C-terminal" evidence="10">
    <location>
        <begin position="1112"/>
        <end position="1299"/>
    </location>
</feature>
<feature type="region of interest" description="Disordered" evidence="9">
    <location>
        <begin position="709"/>
        <end position="728"/>
    </location>
</feature>
<comment type="similarity">
    <text evidence="2">Belongs to the glycosyl hydrolase 81 family.</text>
</comment>
<dbReference type="EMBL" id="CAJNDS010000557">
    <property type="protein sequence ID" value="CAE7217845.1"/>
    <property type="molecule type" value="Genomic_DNA"/>
</dbReference>
<evidence type="ECO:0000259" key="10">
    <source>
        <dbReference type="Pfam" id="PF17652"/>
    </source>
</evidence>
<evidence type="ECO:0000313" key="11">
    <source>
        <dbReference type="EMBL" id="CAE7217845.1"/>
    </source>
</evidence>
<dbReference type="GO" id="GO:0071555">
    <property type="term" value="P:cell wall organization"/>
    <property type="evidence" value="ECO:0007669"/>
    <property type="project" value="UniProtKB-KW"/>
</dbReference>
<keyword evidence="5" id="KW-0119">Carbohydrate metabolism</keyword>
<feature type="compositionally biased region" description="Basic and acidic residues" evidence="9">
    <location>
        <begin position="1010"/>
        <end position="1021"/>
    </location>
</feature>
<feature type="region of interest" description="Disordered" evidence="9">
    <location>
        <begin position="659"/>
        <end position="697"/>
    </location>
</feature>